<organism evidence="1 2">
    <name type="scientific">Sphenostylis stenocarpa</name>
    <dbReference type="NCBI Taxonomy" id="92480"/>
    <lineage>
        <taxon>Eukaryota</taxon>
        <taxon>Viridiplantae</taxon>
        <taxon>Streptophyta</taxon>
        <taxon>Embryophyta</taxon>
        <taxon>Tracheophyta</taxon>
        <taxon>Spermatophyta</taxon>
        <taxon>Magnoliopsida</taxon>
        <taxon>eudicotyledons</taxon>
        <taxon>Gunneridae</taxon>
        <taxon>Pentapetalae</taxon>
        <taxon>rosids</taxon>
        <taxon>fabids</taxon>
        <taxon>Fabales</taxon>
        <taxon>Fabaceae</taxon>
        <taxon>Papilionoideae</taxon>
        <taxon>50 kb inversion clade</taxon>
        <taxon>NPAAA clade</taxon>
        <taxon>indigoferoid/millettioid clade</taxon>
        <taxon>Phaseoleae</taxon>
        <taxon>Sphenostylis</taxon>
    </lineage>
</organism>
<protein>
    <submittedName>
        <fullName evidence="1">Uncharacterized protein</fullName>
    </submittedName>
</protein>
<dbReference type="EMBL" id="OY731408">
    <property type="protein sequence ID" value="CAJ1978289.1"/>
    <property type="molecule type" value="Genomic_DNA"/>
</dbReference>
<reference evidence="1" key="1">
    <citation type="submission" date="2023-10" db="EMBL/GenBank/DDBJ databases">
        <authorList>
            <person name="Domelevo Entfellner J.-B."/>
        </authorList>
    </citation>
    <scope>NUCLEOTIDE SEQUENCE</scope>
</reference>
<sequence>MPGNLGRSSGLGRPSQLNFCLWDNHLKSETTCLTWDGRPTWPGQLGTVVSHLGRLSQLVLASFCVLGPPGSFPFFIRTSVDADRRPLKLYLHIGSLLWVLLRYQASFILL</sequence>
<name>A0AA87BAG6_9FABA</name>
<evidence type="ECO:0000313" key="1">
    <source>
        <dbReference type="EMBL" id="CAJ1978289.1"/>
    </source>
</evidence>
<gene>
    <name evidence="1" type="ORF">AYBTSS11_LOCUS30479</name>
</gene>
<dbReference type="Gramene" id="rna-AYBTSS11_LOCUS30479">
    <property type="protein sequence ID" value="CAJ1978289.1"/>
    <property type="gene ID" value="gene-AYBTSS11_LOCUS30479"/>
</dbReference>
<evidence type="ECO:0000313" key="2">
    <source>
        <dbReference type="Proteomes" id="UP001189624"/>
    </source>
</evidence>
<dbReference type="Proteomes" id="UP001189624">
    <property type="component" value="Chromosome 11"/>
</dbReference>
<proteinExistence type="predicted"/>
<dbReference type="AlphaFoldDB" id="A0AA87BAG6"/>
<keyword evidence="2" id="KW-1185">Reference proteome</keyword>
<accession>A0AA87BAG6</accession>